<feature type="transmembrane region" description="Helical" evidence="9">
    <location>
        <begin position="226"/>
        <end position="247"/>
    </location>
</feature>
<evidence type="ECO:0000256" key="4">
    <source>
        <dbReference type="ARBA" id="ARBA00022519"/>
    </source>
</evidence>
<organism evidence="10 11">
    <name type="scientific">Acrocarpospora pleiomorpha</name>
    <dbReference type="NCBI Taxonomy" id="90975"/>
    <lineage>
        <taxon>Bacteria</taxon>
        <taxon>Bacillati</taxon>
        <taxon>Actinomycetota</taxon>
        <taxon>Actinomycetes</taxon>
        <taxon>Streptosporangiales</taxon>
        <taxon>Streptosporangiaceae</taxon>
        <taxon>Acrocarpospora</taxon>
    </lineage>
</organism>
<gene>
    <name evidence="10" type="ORF">Aple_037170</name>
</gene>
<evidence type="ECO:0000256" key="2">
    <source>
        <dbReference type="ARBA" id="ARBA00022448"/>
    </source>
</evidence>
<feature type="transmembrane region" description="Helical" evidence="9">
    <location>
        <begin position="170"/>
        <end position="195"/>
    </location>
</feature>
<evidence type="ECO:0000313" key="11">
    <source>
        <dbReference type="Proteomes" id="UP000377595"/>
    </source>
</evidence>
<feature type="region of interest" description="Disordered" evidence="8">
    <location>
        <begin position="1"/>
        <end position="20"/>
    </location>
</feature>
<keyword evidence="2" id="KW-0813">Transport</keyword>
<evidence type="ECO:0000256" key="6">
    <source>
        <dbReference type="ARBA" id="ARBA00022989"/>
    </source>
</evidence>
<evidence type="ECO:0000256" key="5">
    <source>
        <dbReference type="ARBA" id="ARBA00022692"/>
    </source>
</evidence>
<dbReference type="Pfam" id="PF02653">
    <property type="entry name" value="BPD_transp_2"/>
    <property type="match status" value="1"/>
</dbReference>
<dbReference type="PANTHER" id="PTHR32196">
    <property type="entry name" value="ABC TRANSPORTER PERMEASE PROTEIN YPHD-RELATED-RELATED"/>
    <property type="match status" value="1"/>
</dbReference>
<name>A0A5M3XME6_9ACTN</name>
<keyword evidence="5 9" id="KW-0812">Transmembrane</keyword>
<feature type="transmembrane region" description="Helical" evidence="9">
    <location>
        <begin position="309"/>
        <end position="325"/>
    </location>
</feature>
<dbReference type="PANTHER" id="PTHR32196:SF21">
    <property type="entry name" value="ABC TRANSPORTER PERMEASE PROTEIN YPHD-RELATED"/>
    <property type="match status" value="1"/>
</dbReference>
<keyword evidence="11" id="KW-1185">Reference proteome</keyword>
<dbReference type="CDD" id="cd06579">
    <property type="entry name" value="TM_PBP1_transp_AraH_like"/>
    <property type="match status" value="1"/>
</dbReference>
<evidence type="ECO:0000313" key="10">
    <source>
        <dbReference type="EMBL" id="GES20821.1"/>
    </source>
</evidence>
<evidence type="ECO:0000256" key="7">
    <source>
        <dbReference type="ARBA" id="ARBA00023136"/>
    </source>
</evidence>
<evidence type="ECO:0000256" key="8">
    <source>
        <dbReference type="SAM" id="MobiDB-lite"/>
    </source>
</evidence>
<evidence type="ECO:0000256" key="1">
    <source>
        <dbReference type="ARBA" id="ARBA00004651"/>
    </source>
</evidence>
<feature type="transmembrane region" description="Helical" evidence="9">
    <location>
        <begin position="104"/>
        <end position="124"/>
    </location>
</feature>
<proteinExistence type="predicted"/>
<feature type="transmembrane region" description="Helical" evidence="9">
    <location>
        <begin position="280"/>
        <end position="303"/>
    </location>
</feature>
<comment type="subcellular location">
    <subcellularLocation>
        <location evidence="1">Cell membrane</location>
        <topology evidence="1">Multi-pass membrane protein</topology>
    </subcellularLocation>
</comment>
<keyword evidence="3" id="KW-1003">Cell membrane</keyword>
<dbReference type="GO" id="GO:0005886">
    <property type="term" value="C:plasma membrane"/>
    <property type="evidence" value="ECO:0007669"/>
    <property type="project" value="UniProtKB-SubCell"/>
</dbReference>
<evidence type="ECO:0000256" key="3">
    <source>
        <dbReference type="ARBA" id="ARBA00022475"/>
    </source>
</evidence>
<sequence>MSTTKPTAPPVAERQTRAGRSTQRLNEIGLIGAIVVLFVILAATAPGFLSVTNQLAMLRDAATIGVVAWAMTLVIVAGEIDISIGPAVAFSSVLLAKAAGEWHVPFALAVLLCLAVGLLLGAGAGFLRARWGIPSFVATLGLWSGLRGLAQYITDGLPVPMESNGFLDLLAGSILGIPTPAIIMAILFGVFLFVANRTAYGRSVFAVGGNAEAARLAGINVFRIRVLLFATTGLLAALSGLLLAARLGSGNGGASVGLEFDVIAAVVIGGTSLAGGKGSLLGTLLGVAFITIIGNGLVLLGVNAFFQDVVRGVIIVGAVLINVLLSRRNGVRTT</sequence>
<feature type="transmembrane region" description="Helical" evidence="9">
    <location>
        <begin position="28"/>
        <end position="49"/>
    </location>
</feature>
<feature type="transmembrane region" description="Helical" evidence="9">
    <location>
        <begin position="61"/>
        <end position="84"/>
    </location>
</feature>
<accession>A0A5M3XME6</accession>
<dbReference type="OrthoDB" id="9808136at2"/>
<keyword evidence="4" id="KW-0997">Cell inner membrane</keyword>
<dbReference type="EMBL" id="BLAF01000019">
    <property type="protein sequence ID" value="GES20821.1"/>
    <property type="molecule type" value="Genomic_DNA"/>
</dbReference>
<keyword evidence="7 9" id="KW-0472">Membrane</keyword>
<dbReference type="AlphaFoldDB" id="A0A5M3XME6"/>
<reference evidence="10 11" key="1">
    <citation type="submission" date="2019-10" db="EMBL/GenBank/DDBJ databases">
        <title>Whole genome shotgun sequence of Acrocarpospora pleiomorpha NBRC 16267.</title>
        <authorList>
            <person name="Ichikawa N."/>
            <person name="Kimura A."/>
            <person name="Kitahashi Y."/>
            <person name="Komaki H."/>
            <person name="Oguchi A."/>
        </authorList>
    </citation>
    <scope>NUCLEOTIDE SEQUENCE [LARGE SCALE GENOMIC DNA]</scope>
    <source>
        <strain evidence="10 11">NBRC 16267</strain>
    </source>
</reference>
<protein>
    <submittedName>
        <fullName evidence="10">Sugar ABC transporter permease</fullName>
    </submittedName>
</protein>
<feature type="transmembrane region" description="Helical" evidence="9">
    <location>
        <begin position="131"/>
        <end position="150"/>
    </location>
</feature>
<dbReference type="Proteomes" id="UP000377595">
    <property type="component" value="Unassembled WGS sequence"/>
</dbReference>
<dbReference type="InterPro" id="IPR001851">
    <property type="entry name" value="ABC_transp_permease"/>
</dbReference>
<dbReference type="RefSeq" id="WP_155345843.1">
    <property type="nucleotide sequence ID" value="NZ_BAAAHM010000032.1"/>
</dbReference>
<keyword evidence="6 9" id="KW-1133">Transmembrane helix</keyword>
<feature type="transmembrane region" description="Helical" evidence="9">
    <location>
        <begin position="253"/>
        <end position="273"/>
    </location>
</feature>
<dbReference type="GO" id="GO:0022857">
    <property type="term" value="F:transmembrane transporter activity"/>
    <property type="evidence" value="ECO:0007669"/>
    <property type="project" value="InterPro"/>
</dbReference>
<evidence type="ECO:0000256" key="9">
    <source>
        <dbReference type="SAM" id="Phobius"/>
    </source>
</evidence>
<comment type="caution">
    <text evidence="10">The sequence shown here is derived from an EMBL/GenBank/DDBJ whole genome shotgun (WGS) entry which is preliminary data.</text>
</comment>